<feature type="domain" description="Citrate transporter-like" evidence="8">
    <location>
        <begin position="18"/>
        <end position="305"/>
    </location>
</feature>
<feature type="transmembrane region" description="Helical" evidence="7">
    <location>
        <begin position="164"/>
        <end position="187"/>
    </location>
</feature>
<reference evidence="9" key="1">
    <citation type="submission" date="2020-08" db="EMBL/GenBank/DDBJ databases">
        <title>Genome public.</title>
        <authorList>
            <person name="Liu C."/>
            <person name="Sun Q."/>
        </authorList>
    </citation>
    <scope>NUCLEOTIDE SEQUENCE</scope>
    <source>
        <strain evidence="9">NSJ-52</strain>
    </source>
</reference>
<feature type="transmembrane region" description="Helical" evidence="7">
    <location>
        <begin position="83"/>
        <end position="99"/>
    </location>
</feature>
<dbReference type="Proteomes" id="UP000607645">
    <property type="component" value="Unassembled WGS sequence"/>
</dbReference>
<organism evidence="9 10">
    <name type="scientific">Lawsonibacter faecis</name>
    <dbReference type="NCBI Taxonomy" id="2763052"/>
    <lineage>
        <taxon>Bacteria</taxon>
        <taxon>Bacillati</taxon>
        <taxon>Bacillota</taxon>
        <taxon>Clostridia</taxon>
        <taxon>Eubacteriales</taxon>
        <taxon>Oscillospiraceae</taxon>
        <taxon>Lawsonibacter</taxon>
    </lineage>
</organism>
<gene>
    <name evidence="9" type="ORF">H8S62_15120</name>
</gene>
<evidence type="ECO:0000259" key="8">
    <source>
        <dbReference type="Pfam" id="PF03600"/>
    </source>
</evidence>
<keyword evidence="3" id="KW-1003">Cell membrane</keyword>
<sequence>MERTFLQKCAAVMKQEAVSCIALACALISMVFVPPNADYVSYIDFRVLALLFCLMAVVAGLQDCGVFAVLAQKLLSGRRRMRFISLVLVLLPFFTSMLITNDVALITFVPFTLLVLGLVGRMERAVYLVALQTVAANLGSMATPVGNPQNLYLYSAFQIPAWDFFAATLPLTLVSLIGLAAAAVCVRPEGIEVRFPERQRLRKPRQLGMMGLLFALCLLSVFHALHYAVLLAVVLFCLILFARRLLARVDYGLLFTFVCFFIFAGNIGNIPAVKALLSDLMAANGFLTALGASQLISNVPAAVLLSGFTADWRGLLLGTDVGALGTLIASLASLISFRLYLRSEGAKPLRYLGVFTLVNIVGLAVLIGVSFLFIL</sequence>
<keyword evidence="6 7" id="KW-0472">Membrane</keyword>
<evidence type="ECO:0000256" key="7">
    <source>
        <dbReference type="SAM" id="Phobius"/>
    </source>
</evidence>
<evidence type="ECO:0000256" key="5">
    <source>
        <dbReference type="ARBA" id="ARBA00022989"/>
    </source>
</evidence>
<evidence type="ECO:0000313" key="10">
    <source>
        <dbReference type="Proteomes" id="UP000607645"/>
    </source>
</evidence>
<accession>A0A8J6JEX7</accession>
<feature type="transmembrane region" description="Helical" evidence="7">
    <location>
        <begin position="105"/>
        <end position="120"/>
    </location>
</feature>
<dbReference type="RefSeq" id="WP_186920134.1">
    <property type="nucleotide sequence ID" value="NZ_JACOPQ010000014.1"/>
</dbReference>
<feature type="transmembrane region" description="Helical" evidence="7">
    <location>
        <begin position="352"/>
        <end position="374"/>
    </location>
</feature>
<feature type="transmembrane region" description="Helical" evidence="7">
    <location>
        <begin position="125"/>
        <end position="144"/>
    </location>
</feature>
<evidence type="ECO:0000256" key="2">
    <source>
        <dbReference type="ARBA" id="ARBA00022448"/>
    </source>
</evidence>
<name>A0A8J6JEX7_9FIRM</name>
<evidence type="ECO:0000256" key="3">
    <source>
        <dbReference type="ARBA" id="ARBA00022475"/>
    </source>
</evidence>
<feature type="transmembrane region" description="Helical" evidence="7">
    <location>
        <begin position="253"/>
        <end position="273"/>
    </location>
</feature>
<protein>
    <submittedName>
        <fullName evidence="9">Citrate transporter</fullName>
    </submittedName>
</protein>
<dbReference type="GO" id="GO:0005886">
    <property type="term" value="C:plasma membrane"/>
    <property type="evidence" value="ECO:0007669"/>
    <property type="project" value="UniProtKB-SubCell"/>
</dbReference>
<comment type="subcellular location">
    <subcellularLocation>
        <location evidence="1">Cell membrane</location>
        <topology evidence="1">Multi-pass membrane protein</topology>
    </subcellularLocation>
</comment>
<keyword evidence="5 7" id="KW-1133">Transmembrane helix</keyword>
<dbReference type="AlphaFoldDB" id="A0A8J6JEX7"/>
<feature type="transmembrane region" description="Helical" evidence="7">
    <location>
        <begin position="45"/>
        <end position="71"/>
    </location>
</feature>
<keyword evidence="4 7" id="KW-0812">Transmembrane</keyword>
<evidence type="ECO:0000256" key="6">
    <source>
        <dbReference type="ARBA" id="ARBA00023136"/>
    </source>
</evidence>
<feature type="transmembrane region" description="Helical" evidence="7">
    <location>
        <begin position="321"/>
        <end position="340"/>
    </location>
</feature>
<dbReference type="Pfam" id="PF03600">
    <property type="entry name" value="CitMHS"/>
    <property type="match status" value="1"/>
</dbReference>
<comment type="caution">
    <text evidence="9">The sequence shown here is derived from an EMBL/GenBank/DDBJ whole genome shotgun (WGS) entry which is preliminary data.</text>
</comment>
<evidence type="ECO:0000256" key="4">
    <source>
        <dbReference type="ARBA" id="ARBA00022692"/>
    </source>
</evidence>
<keyword evidence="10" id="KW-1185">Reference proteome</keyword>
<evidence type="ECO:0000313" key="9">
    <source>
        <dbReference type="EMBL" id="MBC5738341.1"/>
    </source>
</evidence>
<dbReference type="PANTHER" id="PTHR43302">
    <property type="entry name" value="TRANSPORTER ARSB-RELATED"/>
    <property type="match status" value="1"/>
</dbReference>
<keyword evidence="2" id="KW-0813">Transport</keyword>
<dbReference type="EMBL" id="JACOPQ010000014">
    <property type="protein sequence ID" value="MBC5738341.1"/>
    <property type="molecule type" value="Genomic_DNA"/>
</dbReference>
<feature type="transmembrane region" description="Helical" evidence="7">
    <location>
        <begin position="12"/>
        <end position="33"/>
    </location>
</feature>
<dbReference type="GO" id="GO:0055085">
    <property type="term" value="P:transmembrane transport"/>
    <property type="evidence" value="ECO:0007669"/>
    <property type="project" value="InterPro"/>
</dbReference>
<proteinExistence type="predicted"/>
<evidence type="ECO:0000256" key="1">
    <source>
        <dbReference type="ARBA" id="ARBA00004651"/>
    </source>
</evidence>
<dbReference type="PANTHER" id="PTHR43302:SF5">
    <property type="entry name" value="TRANSPORTER ARSB-RELATED"/>
    <property type="match status" value="1"/>
</dbReference>
<feature type="transmembrane region" description="Helical" evidence="7">
    <location>
        <begin position="285"/>
        <end position="309"/>
    </location>
</feature>
<feature type="transmembrane region" description="Helical" evidence="7">
    <location>
        <begin position="208"/>
        <end position="241"/>
    </location>
</feature>
<dbReference type="InterPro" id="IPR004680">
    <property type="entry name" value="Cit_transptr-like_dom"/>
</dbReference>